<reference evidence="5" key="2">
    <citation type="submission" date="2020-09" db="EMBL/GenBank/DDBJ databases">
        <authorList>
            <person name="Sun Q."/>
            <person name="Zhou Y."/>
        </authorList>
    </citation>
    <scope>NUCLEOTIDE SEQUENCE</scope>
    <source>
        <strain evidence="5">CGMCC 1.12997</strain>
    </source>
</reference>
<dbReference type="PANTHER" id="PTHR12599:SF0">
    <property type="entry name" value="PTERIN-4-ALPHA-CARBINOLAMINE DEHYDRATASE"/>
    <property type="match status" value="1"/>
</dbReference>
<dbReference type="AlphaFoldDB" id="A0A917H8Z5"/>
<evidence type="ECO:0000256" key="1">
    <source>
        <dbReference type="ARBA" id="ARBA00001554"/>
    </source>
</evidence>
<dbReference type="NCBIfam" id="NF002017">
    <property type="entry name" value="PRK00823.1-2"/>
    <property type="match status" value="1"/>
</dbReference>
<dbReference type="GO" id="GO:0008124">
    <property type="term" value="F:4-alpha-hydroxytetrahydrobiopterin dehydratase activity"/>
    <property type="evidence" value="ECO:0007669"/>
    <property type="project" value="UniProtKB-UniRule"/>
</dbReference>
<evidence type="ECO:0000256" key="4">
    <source>
        <dbReference type="HAMAP-Rule" id="MF_00434"/>
    </source>
</evidence>
<dbReference type="SUPFAM" id="SSF55248">
    <property type="entry name" value="PCD-like"/>
    <property type="match status" value="1"/>
</dbReference>
<accession>A0A917H8Z5</accession>
<dbReference type="GO" id="GO:0006729">
    <property type="term" value="P:tetrahydrobiopterin biosynthetic process"/>
    <property type="evidence" value="ECO:0007669"/>
    <property type="project" value="InterPro"/>
</dbReference>
<sequence length="100" mass="11222">MKKALTSTEIEDVLRAHPEWNLKDGKLVREWTFRDFPEAVAFVNRIAAIAEEANHHPDIDIRYNRVLLSLISHDAGGITERDATMAARITAELASHATSN</sequence>
<proteinExistence type="inferred from homology"/>
<evidence type="ECO:0000256" key="3">
    <source>
        <dbReference type="ARBA" id="ARBA00023239"/>
    </source>
</evidence>
<dbReference type="EC" id="4.2.1.96" evidence="4"/>
<gene>
    <name evidence="5" type="ORF">GCM10011585_12160</name>
</gene>
<dbReference type="RefSeq" id="WP_188553319.1">
    <property type="nucleotide sequence ID" value="NZ_BMGT01000002.1"/>
</dbReference>
<keyword evidence="6" id="KW-1185">Reference proteome</keyword>
<dbReference type="PANTHER" id="PTHR12599">
    <property type="entry name" value="PTERIN-4-ALPHA-CARBINOLAMINE DEHYDRATASE"/>
    <property type="match status" value="1"/>
</dbReference>
<reference evidence="5" key="1">
    <citation type="journal article" date="2014" name="Int. J. Syst. Evol. Microbiol.">
        <title>Complete genome sequence of Corynebacterium casei LMG S-19264T (=DSM 44701T), isolated from a smear-ripened cheese.</title>
        <authorList>
            <consortium name="US DOE Joint Genome Institute (JGI-PGF)"/>
            <person name="Walter F."/>
            <person name="Albersmeier A."/>
            <person name="Kalinowski J."/>
            <person name="Ruckert C."/>
        </authorList>
    </citation>
    <scope>NUCLEOTIDE SEQUENCE</scope>
    <source>
        <strain evidence="5">CGMCC 1.12997</strain>
    </source>
</reference>
<dbReference type="Gene3D" id="3.30.1360.20">
    <property type="entry name" value="Transcriptional coactivator/pterin dehydratase"/>
    <property type="match status" value="1"/>
</dbReference>
<keyword evidence="3 4" id="KW-0456">Lyase</keyword>
<evidence type="ECO:0000256" key="2">
    <source>
        <dbReference type="ARBA" id="ARBA00006472"/>
    </source>
</evidence>
<comment type="caution">
    <text evidence="5">The sequence shown here is derived from an EMBL/GenBank/DDBJ whole genome shotgun (WGS) entry which is preliminary data.</text>
</comment>
<comment type="catalytic activity">
    <reaction evidence="1 4">
        <text>(4aS,6R)-4a-hydroxy-L-erythro-5,6,7,8-tetrahydrobiopterin = (6R)-L-erythro-6,7-dihydrobiopterin + H2O</text>
        <dbReference type="Rhea" id="RHEA:11920"/>
        <dbReference type="ChEBI" id="CHEBI:15377"/>
        <dbReference type="ChEBI" id="CHEBI:15642"/>
        <dbReference type="ChEBI" id="CHEBI:43120"/>
        <dbReference type="EC" id="4.2.1.96"/>
    </reaction>
</comment>
<dbReference type="InterPro" id="IPR036428">
    <property type="entry name" value="PCD_sf"/>
</dbReference>
<dbReference type="HAMAP" id="MF_00434">
    <property type="entry name" value="Pterin_4_alpha"/>
    <property type="match status" value="1"/>
</dbReference>
<protein>
    <recommendedName>
        <fullName evidence="4">Putative pterin-4-alpha-carbinolamine dehydratase</fullName>
        <shortName evidence="4">PHS</shortName>
        <ecNumber evidence="4">4.2.1.96</ecNumber>
    </recommendedName>
    <alternativeName>
        <fullName evidence="4">4-alpha-hydroxy-tetrahydropterin dehydratase</fullName>
    </alternativeName>
    <alternativeName>
        <fullName evidence="4">Pterin carbinolamine dehydratase</fullName>
        <shortName evidence="4">PCD</shortName>
    </alternativeName>
</protein>
<comment type="similarity">
    <text evidence="2 4">Belongs to the pterin-4-alpha-carbinolamine dehydratase family.</text>
</comment>
<name>A0A917H8Z5_9BACT</name>
<dbReference type="Pfam" id="PF01329">
    <property type="entry name" value="Pterin_4a"/>
    <property type="match status" value="1"/>
</dbReference>
<evidence type="ECO:0000313" key="6">
    <source>
        <dbReference type="Proteomes" id="UP000647241"/>
    </source>
</evidence>
<evidence type="ECO:0000313" key="5">
    <source>
        <dbReference type="EMBL" id="GGG71489.1"/>
    </source>
</evidence>
<dbReference type="EMBL" id="BMGT01000002">
    <property type="protein sequence ID" value="GGG71489.1"/>
    <property type="molecule type" value="Genomic_DNA"/>
</dbReference>
<dbReference type="Proteomes" id="UP000647241">
    <property type="component" value="Unassembled WGS sequence"/>
</dbReference>
<dbReference type="CDD" id="cd00488">
    <property type="entry name" value="PCD_DCoH"/>
    <property type="match status" value="1"/>
</dbReference>
<dbReference type="InterPro" id="IPR001533">
    <property type="entry name" value="Pterin_deHydtase"/>
</dbReference>
<organism evidence="5 6">
    <name type="scientific">Edaphobacter dinghuensis</name>
    <dbReference type="NCBI Taxonomy" id="1560005"/>
    <lineage>
        <taxon>Bacteria</taxon>
        <taxon>Pseudomonadati</taxon>
        <taxon>Acidobacteriota</taxon>
        <taxon>Terriglobia</taxon>
        <taxon>Terriglobales</taxon>
        <taxon>Acidobacteriaceae</taxon>
        <taxon>Edaphobacter</taxon>
    </lineage>
</organism>